<evidence type="ECO:0000259" key="1">
    <source>
        <dbReference type="Pfam" id="PF05223"/>
    </source>
</evidence>
<dbReference type="InterPro" id="IPR012338">
    <property type="entry name" value="Beta-lactam/transpept-like"/>
</dbReference>
<dbReference type="InterPro" id="IPR007887">
    <property type="entry name" value="MecA_N"/>
</dbReference>
<gene>
    <name evidence="2" type="ORF">OG579_10960</name>
</gene>
<sequence length="508" mass="51398">MLDVFASAISAQDAARAAALTSAPGQAATQIGDTLAGMHAESVSVSVTDPVEYSDHTASYGLTTTWHLGRDREFTTETTGTARKLTAGWRVQWEPTVLASGLQAGGVLRSIRTDARPAPAVLDAARAPWMTLQPTNDIVIDPATTPNLPNTVRRLAAVIAPIAPLVTGPVIDRRLADAGGKPVQVVSLRDSDMTVLAGNPAAVPGVSVNRSGALLVTDRRVSSPLTDGITNYWQAIRDATSGWAVELADRNGAVTRLAGAQGPAAPSFSTTFAPGVQLTVNESVVDVAQPATMLVLDAQSGAILAAASNDAADAAQASTGGSVLTATTTPGSTLTPVTTAIAAASKGDDEKAQRLLHALGLGVTYAIPGVSMPSANSSRVSAAAFDPDSLQVSPVSMGAFGVAMARMSSVAPTFVSGVPTTVRGGDLGPVDAGVSAAVNAAMRATAKTGDASDLTGAPGLRALVGTNGPQGPGWFVGIVGKQVIVVHCAGERSGSAALQVAQKYFRSR</sequence>
<dbReference type="AlphaFoldDB" id="A0AAU4K8B9"/>
<dbReference type="SUPFAM" id="SSF56601">
    <property type="entry name" value="beta-lactamase/transpeptidase-like"/>
    <property type="match status" value="1"/>
</dbReference>
<dbReference type="GO" id="GO:0046677">
    <property type="term" value="P:response to antibiotic"/>
    <property type="evidence" value="ECO:0007669"/>
    <property type="project" value="InterPro"/>
</dbReference>
<evidence type="ECO:0000313" key="3">
    <source>
        <dbReference type="Proteomes" id="UP001432128"/>
    </source>
</evidence>
<dbReference type="Pfam" id="PF05223">
    <property type="entry name" value="MecA_N"/>
    <property type="match status" value="1"/>
</dbReference>
<dbReference type="Gene3D" id="3.30.450.330">
    <property type="match status" value="1"/>
</dbReference>
<dbReference type="EMBL" id="CP108021">
    <property type="protein sequence ID" value="WUM22365.1"/>
    <property type="molecule type" value="Genomic_DNA"/>
</dbReference>
<organism evidence="2 3">
    <name type="scientific">Williamsia herbipolensis</name>
    <dbReference type="NCBI Taxonomy" id="1603258"/>
    <lineage>
        <taxon>Bacteria</taxon>
        <taxon>Bacillati</taxon>
        <taxon>Actinomycetota</taxon>
        <taxon>Actinomycetes</taxon>
        <taxon>Mycobacteriales</taxon>
        <taxon>Nocardiaceae</taxon>
        <taxon>Williamsia</taxon>
    </lineage>
</organism>
<proteinExistence type="predicted"/>
<name>A0AAU4K8B9_9NOCA</name>
<reference evidence="2 3" key="1">
    <citation type="submission" date="2022-10" db="EMBL/GenBank/DDBJ databases">
        <title>The complete genomes of actinobacterial strains from the NBC collection.</title>
        <authorList>
            <person name="Joergensen T.S."/>
            <person name="Alvarez Arevalo M."/>
            <person name="Sterndorff E.B."/>
            <person name="Faurdal D."/>
            <person name="Vuksanovic O."/>
            <person name="Mourched A.-S."/>
            <person name="Charusanti P."/>
            <person name="Shaw S."/>
            <person name="Blin K."/>
            <person name="Weber T."/>
        </authorList>
    </citation>
    <scope>NUCLEOTIDE SEQUENCE [LARGE SCALE GENOMIC DNA]</scope>
    <source>
        <strain evidence="2 3">NBC_00319</strain>
    </source>
</reference>
<keyword evidence="3" id="KW-1185">Reference proteome</keyword>
<dbReference type="KEGG" id="whr:OG579_10960"/>
<protein>
    <submittedName>
        <fullName evidence="2">Peptidase</fullName>
    </submittedName>
</protein>
<accession>A0AAU4K8B9</accession>
<dbReference type="Gene3D" id="3.40.710.10">
    <property type="entry name" value="DD-peptidase/beta-lactamase superfamily"/>
    <property type="match status" value="1"/>
</dbReference>
<evidence type="ECO:0000313" key="2">
    <source>
        <dbReference type="EMBL" id="WUM22365.1"/>
    </source>
</evidence>
<feature type="domain" description="NTF2-like N-terminal transpeptidase" evidence="1">
    <location>
        <begin position="3"/>
        <end position="102"/>
    </location>
</feature>
<dbReference type="Proteomes" id="UP001432128">
    <property type="component" value="Chromosome"/>
</dbReference>